<keyword evidence="2 10" id="KW-0812">Transmembrane</keyword>
<evidence type="ECO:0000313" key="12">
    <source>
        <dbReference type="EMBL" id="KAF9939919.1"/>
    </source>
</evidence>
<organism evidence="12 13">
    <name type="scientific">Modicella reniformis</name>
    <dbReference type="NCBI Taxonomy" id="1440133"/>
    <lineage>
        <taxon>Eukaryota</taxon>
        <taxon>Fungi</taxon>
        <taxon>Fungi incertae sedis</taxon>
        <taxon>Mucoromycota</taxon>
        <taxon>Mortierellomycotina</taxon>
        <taxon>Mortierellomycetes</taxon>
        <taxon>Mortierellales</taxon>
        <taxon>Mortierellaceae</taxon>
        <taxon>Modicella</taxon>
    </lineage>
</organism>
<dbReference type="Pfam" id="PF00003">
    <property type="entry name" value="7tm_3"/>
    <property type="match status" value="1"/>
</dbReference>
<dbReference type="InterPro" id="IPR002455">
    <property type="entry name" value="GPCR3_GABA-B"/>
</dbReference>
<evidence type="ECO:0000256" key="3">
    <source>
        <dbReference type="ARBA" id="ARBA00022989"/>
    </source>
</evidence>
<dbReference type="EMBL" id="JAAAHW010009496">
    <property type="protein sequence ID" value="KAF9939919.1"/>
    <property type="molecule type" value="Genomic_DNA"/>
</dbReference>
<feature type="transmembrane region" description="Helical" evidence="10">
    <location>
        <begin position="302"/>
        <end position="324"/>
    </location>
</feature>
<comment type="caution">
    <text evidence="12">The sequence shown here is derived from an EMBL/GenBank/DDBJ whole genome shotgun (WGS) entry which is preliminary data.</text>
</comment>
<feature type="transmembrane region" description="Helical" evidence="10">
    <location>
        <begin position="336"/>
        <end position="358"/>
    </location>
</feature>
<keyword evidence="3 10" id="KW-1133">Transmembrane helix</keyword>
<feature type="domain" description="G-protein coupled receptors family 3 profile" evidence="11">
    <location>
        <begin position="111"/>
        <end position="376"/>
    </location>
</feature>
<keyword evidence="6" id="KW-0675">Receptor</keyword>
<feature type="transmembrane region" description="Helical" evidence="10">
    <location>
        <begin position="147"/>
        <end position="168"/>
    </location>
</feature>
<dbReference type="OrthoDB" id="5984008at2759"/>
<evidence type="ECO:0000256" key="7">
    <source>
        <dbReference type="ARBA" id="ARBA00023180"/>
    </source>
</evidence>
<evidence type="ECO:0000256" key="1">
    <source>
        <dbReference type="ARBA" id="ARBA00004141"/>
    </source>
</evidence>
<dbReference type="CDD" id="cd15047">
    <property type="entry name" value="7tmC_GABA-B-like"/>
    <property type="match status" value="1"/>
</dbReference>
<sequence>MAHAFANTVKGNLTALHLLAAGKLGHRLKPTAMNVNYTGPGGPMVFDENGDVVYGNFIIYNIQKGKTVPIGTSYSGVFNLSSSPMYFDGTFDTPVDSAPLQVINPEFGSPLGLVIVSAAGFSILFSLLTMLVVVVHKDTKVIKASSPLFCCLELCGFILLYISTILGVDIPTPFTCMAKPLAFDVGFVVVVSNIVAKNFRVYRIFHNIYVTKQVIKDSHLLKIVGSFTLGNLIIMAIWFLMAPPTLEKISMPDFTAYWSCSNTTGSSTLFFVLIFVYNGILLLIATYLAYMNRNVAADYNECRQIAFVVYNILLSGCLAMPTIFLTRDQFLTKFTLSSVVILFGTTFALLIMFMPKLWEVFVEKERSQQRSNRRIGACSDGCSANDFIYGSAPGWMNNSGNLDILGKSVADAVGTNGSKHHPPDGRKGSIGTLDDSKGETLREIHVGYMGVKFQYRYLSFLSSWRMKRVLLYPSGRYFTCFEPGMPETGRTFTYMSVRIHSRAPGAYILQVMGCGRIDFLLQVRDEERLLTWHSLFDNAKQQANLSSLANPTPVVEGSEYHHTLSLPMTHLQPRQSKEKNTGSASRRSSYFGAHLDLNSSTPYHPDHHHYAPESSSSGLFSCRNL</sequence>
<keyword evidence="13" id="KW-1185">Reference proteome</keyword>
<evidence type="ECO:0000259" key="11">
    <source>
        <dbReference type="PROSITE" id="PS50259"/>
    </source>
</evidence>
<feature type="transmembrane region" description="Helical" evidence="10">
    <location>
        <begin position="180"/>
        <end position="199"/>
    </location>
</feature>
<evidence type="ECO:0000256" key="10">
    <source>
        <dbReference type="SAM" id="Phobius"/>
    </source>
</evidence>
<evidence type="ECO:0000256" key="5">
    <source>
        <dbReference type="ARBA" id="ARBA00023136"/>
    </source>
</evidence>
<evidence type="ECO:0000256" key="9">
    <source>
        <dbReference type="SAM" id="MobiDB-lite"/>
    </source>
</evidence>
<proteinExistence type="predicted"/>
<feature type="compositionally biased region" description="Polar residues" evidence="9">
    <location>
        <begin position="613"/>
        <end position="625"/>
    </location>
</feature>
<evidence type="ECO:0000256" key="8">
    <source>
        <dbReference type="ARBA" id="ARBA00023224"/>
    </source>
</evidence>
<name>A0A9P6IN19_9FUNG</name>
<gene>
    <name evidence="12" type="ORF">BGZ65_009009</name>
</gene>
<feature type="region of interest" description="Disordered" evidence="9">
    <location>
        <begin position="602"/>
        <end position="625"/>
    </location>
</feature>
<dbReference type="PANTHER" id="PTHR10519">
    <property type="entry name" value="GABA-B RECEPTOR"/>
    <property type="match status" value="1"/>
</dbReference>
<feature type="transmembrane region" description="Helical" evidence="10">
    <location>
        <begin position="268"/>
        <end position="290"/>
    </location>
</feature>
<feature type="region of interest" description="Disordered" evidence="9">
    <location>
        <begin position="415"/>
        <end position="434"/>
    </location>
</feature>
<dbReference type="InterPro" id="IPR017978">
    <property type="entry name" value="GPCR_3_C"/>
</dbReference>
<evidence type="ECO:0000313" key="13">
    <source>
        <dbReference type="Proteomes" id="UP000749646"/>
    </source>
</evidence>
<feature type="transmembrane region" description="Helical" evidence="10">
    <location>
        <begin position="220"/>
        <end position="241"/>
    </location>
</feature>
<dbReference type="InterPro" id="IPR028082">
    <property type="entry name" value="Peripla_BP_I"/>
</dbReference>
<accession>A0A9P6IN19</accession>
<dbReference type="SUPFAM" id="SSF53822">
    <property type="entry name" value="Periplasmic binding protein-like I"/>
    <property type="match status" value="1"/>
</dbReference>
<dbReference type="GO" id="GO:0038039">
    <property type="term" value="C:G protein-coupled receptor heterodimeric complex"/>
    <property type="evidence" value="ECO:0007669"/>
    <property type="project" value="TreeGrafter"/>
</dbReference>
<dbReference type="PANTHER" id="PTHR10519:SF20">
    <property type="entry name" value="G-PROTEIN COUPLED RECEPTOR 156-RELATED"/>
    <property type="match status" value="1"/>
</dbReference>
<evidence type="ECO:0000256" key="6">
    <source>
        <dbReference type="ARBA" id="ARBA00023170"/>
    </source>
</evidence>
<evidence type="ECO:0000256" key="4">
    <source>
        <dbReference type="ARBA" id="ARBA00023040"/>
    </source>
</evidence>
<dbReference type="AlphaFoldDB" id="A0A9P6IN19"/>
<keyword evidence="4" id="KW-0297">G-protein coupled receptor</keyword>
<protein>
    <recommendedName>
        <fullName evidence="11">G-protein coupled receptors family 3 profile domain-containing protein</fullName>
    </recommendedName>
</protein>
<dbReference type="GO" id="GO:0004965">
    <property type="term" value="F:G protein-coupled GABA receptor activity"/>
    <property type="evidence" value="ECO:0007669"/>
    <property type="project" value="InterPro"/>
</dbReference>
<keyword evidence="5 10" id="KW-0472">Membrane</keyword>
<keyword evidence="7" id="KW-0325">Glycoprotein</keyword>
<dbReference type="PROSITE" id="PS50259">
    <property type="entry name" value="G_PROTEIN_RECEP_F3_4"/>
    <property type="match status" value="1"/>
</dbReference>
<reference evidence="12" key="1">
    <citation type="journal article" date="2020" name="Fungal Divers.">
        <title>Resolving the Mortierellaceae phylogeny through synthesis of multi-gene phylogenetics and phylogenomics.</title>
        <authorList>
            <person name="Vandepol N."/>
            <person name="Liber J."/>
            <person name="Desiro A."/>
            <person name="Na H."/>
            <person name="Kennedy M."/>
            <person name="Barry K."/>
            <person name="Grigoriev I.V."/>
            <person name="Miller A.N."/>
            <person name="O'Donnell K."/>
            <person name="Stajich J.E."/>
            <person name="Bonito G."/>
        </authorList>
    </citation>
    <scope>NUCLEOTIDE SEQUENCE</scope>
    <source>
        <strain evidence="12">MES-2147</strain>
    </source>
</reference>
<keyword evidence="8" id="KW-0807">Transducer</keyword>
<dbReference type="Proteomes" id="UP000749646">
    <property type="component" value="Unassembled WGS sequence"/>
</dbReference>
<feature type="transmembrane region" description="Helical" evidence="10">
    <location>
        <begin position="111"/>
        <end position="135"/>
    </location>
</feature>
<comment type="subcellular location">
    <subcellularLocation>
        <location evidence="1">Membrane</location>
        <topology evidence="1">Multi-pass membrane protein</topology>
    </subcellularLocation>
</comment>
<dbReference type="GO" id="GO:0007214">
    <property type="term" value="P:gamma-aminobutyric acid signaling pathway"/>
    <property type="evidence" value="ECO:0007669"/>
    <property type="project" value="TreeGrafter"/>
</dbReference>
<evidence type="ECO:0000256" key="2">
    <source>
        <dbReference type="ARBA" id="ARBA00022692"/>
    </source>
</evidence>